<dbReference type="PATRIC" id="fig|1349767.4.peg.467"/>
<keyword evidence="3" id="KW-1185">Reference proteome</keyword>
<organism evidence="2 3">
    <name type="scientific">Janthinobacterium agaricidamnosum NBRC 102515 = DSM 9628</name>
    <dbReference type="NCBI Taxonomy" id="1349767"/>
    <lineage>
        <taxon>Bacteria</taxon>
        <taxon>Pseudomonadati</taxon>
        <taxon>Pseudomonadota</taxon>
        <taxon>Betaproteobacteria</taxon>
        <taxon>Burkholderiales</taxon>
        <taxon>Oxalobacteraceae</taxon>
        <taxon>Janthinobacterium</taxon>
    </lineage>
</organism>
<protein>
    <recommendedName>
        <fullName evidence="1">SnoaL-like domain-containing protein</fullName>
    </recommendedName>
</protein>
<sequence>MMADDTGFFNAFNKETSMSTPLDITQQFFGSVGARDLPAIVALFADHIEWFVPGNFPWSGRRTEKAQVRDFFETMWPYTVAGKNEVLNSKMIASGNDVALFATFRQTLVSTGQTFTVAVAAHLTIEDGKIVALNMVEDTMAVSAAFGFN</sequence>
<dbReference type="SUPFAM" id="SSF54427">
    <property type="entry name" value="NTF2-like"/>
    <property type="match status" value="1"/>
</dbReference>
<dbReference type="HOGENOM" id="CLU_107220_3_1_4"/>
<dbReference type="AlphaFoldDB" id="W0VB57"/>
<feature type="domain" description="SnoaL-like" evidence="1">
    <location>
        <begin position="26"/>
        <end position="132"/>
    </location>
</feature>
<gene>
    <name evidence="2" type="ORF">GJA_3881</name>
</gene>
<dbReference type="Pfam" id="PF12680">
    <property type="entry name" value="SnoaL_2"/>
    <property type="match status" value="1"/>
</dbReference>
<reference evidence="2 3" key="1">
    <citation type="journal article" date="2015" name="Genome Announc.">
        <title>Genome Sequence of Mushroom Soft-Rot Pathogen Janthinobacterium agaricidamnosum.</title>
        <authorList>
            <person name="Graupner K."/>
            <person name="Lackner G."/>
            <person name="Hertweck C."/>
        </authorList>
    </citation>
    <scope>NUCLEOTIDE SEQUENCE [LARGE SCALE GENOMIC DNA]</scope>
    <source>
        <strain evidence="3">NBRC 102515 / DSM 9628</strain>
    </source>
</reference>
<accession>W0VB57</accession>
<dbReference type="PANTHER" id="PTHR41252:SF1">
    <property type="entry name" value="BLR2505 PROTEIN"/>
    <property type="match status" value="1"/>
</dbReference>
<dbReference type="InterPro" id="IPR032710">
    <property type="entry name" value="NTF2-like_dom_sf"/>
</dbReference>
<dbReference type="InterPro" id="IPR037401">
    <property type="entry name" value="SnoaL-like"/>
</dbReference>
<dbReference type="EMBL" id="HG322949">
    <property type="protein sequence ID" value="CDG84492.1"/>
    <property type="molecule type" value="Genomic_DNA"/>
</dbReference>
<dbReference type="Proteomes" id="UP000027604">
    <property type="component" value="Chromosome I"/>
</dbReference>
<dbReference type="eggNOG" id="COG3631">
    <property type="taxonomic scope" value="Bacteria"/>
</dbReference>
<dbReference type="STRING" id="1349767.GJA_3881"/>
<name>W0VB57_9BURK</name>
<dbReference type="PANTHER" id="PTHR41252">
    <property type="entry name" value="BLR2505 PROTEIN"/>
    <property type="match status" value="1"/>
</dbReference>
<dbReference type="OrthoDB" id="283154at2"/>
<dbReference type="Gene3D" id="3.10.450.50">
    <property type="match status" value="1"/>
</dbReference>
<proteinExistence type="predicted"/>
<dbReference type="KEGG" id="jag:GJA_3881"/>
<evidence type="ECO:0000313" key="2">
    <source>
        <dbReference type="EMBL" id="CDG84492.1"/>
    </source>
</evidence>
<evidence type="ECO:0000259" key="1">
    <source>
        <dbReference type="Pfam" id="PF12680"/>
    </source>
</evidence>
<evidence type="ECO:0000313" key="3">
    <source>
        <dbReference type="Proteomes" id="UP000027604"/>
    </source>
</evidence>